<dbReference type="GO" id="GO:0009306">
    <property type="term" value="P:protein secretion"/>
    <property type="evidence" value="ECO:0007669"/>
    <property type="project" value="UniProtKB-UniRule"/>
</dbReference>
<dbReference type="SUPFAM" id="SSF103456">
    <property type="entry name" value="Preprotein translocase SecE subunit"/>
    <property type="match status" value="1"/>
</dbReference>
<dbReference type="GO" id="GO:0008320">
    <property type="term" value="F:protein transmembrane transporter activity"/>
    <property type="evidence" value="ECO:0007669"/>
    <property type="project" value="UniProtKB-UniRule"/>
</dbReference>
<evidence type="ECO:0000256" key="7">
    <source>
        <dbReference type="ARBA" id="ARBA00037847"/>
    </source>
</evidence>
<comment type="subcellular location">
    <subcellularLocation>
        <location evidence="8">Cell membrane</location>
        <topology evidence="8">Single-pass membrane protein</topology>
    </subcellularLocation>
    <subcellularLocation>
        <location evidence="7">Endomembrane system</location>
        <topology evidence="7">Single-pass membrane protein</topology>
    </subcellularLocation>
</comment>
<dbReference type="Proteomes" id="UP000253099">
    <property type="component" value="Unassembled WGS sequence"/>
</dbReference>
<feature type="transmembrane region" description="Helical" evidence="8">
    <location>
        <begin position="35"/>
        <end position="57"/>
    </location>
</feature>
<dbReference type="GO" id="GO:0065002">
    <property type="term" value="P:intracellular protein transmembrane transport"/>
    <property type="evidence" value="ECO:0007669"/>
    <property type="project" value="UniProtKB-UniRule"/>
</dbReference>
<evidence type="ECO:0000256" key="8">
    <source>
        <dbReference type="HAMAP-Rule" id="MF_00422"/>
    </source>
</evidence>
<evidence type="ECO:0000256" key="3">
    <source>
        <dbReference type="ARBA" id="ARBA00022927"/>
    </source>
</evidence>
<keyword evidence="8" id="KW-1003">Cell membrane</keyword>
<keyword evidence="1 8" id="KW-0813">Transport</keyword>
<dbReference type="EMBL" id="NIZT01000025">
    <property type="protein sequence ID" value="RBQ23413.1"/>
    <property type="molecule type" value="Genomic_DNA"/>
</dbReference>
<proteinExistence type="inferred from homology"/>
<organism evidence="9 10">
    <name type="scientific">Candidatus Methanobinarius endosymbioticus</name>
    <dbReference type="NCBI Taxonomy" id="2006182"/>
    <lineage>
        <taxon>Archaea</taxon>
        <taxon>Methanobacteriati</taxon>
        <taxon>Methanobacteriota</taxon>
        <taxon>Methanomada group</taxon>
        <taxon>Methanobacteria</taxon>
        <taxon>Methanobacteriales</taxon>
        <taxon>Methanobacteriaceae</taxon>
        <taxon>Candidatus Methanobinarius</taxon>
    </lineage>
</organism>
<evidence type="ECO:0000256" key="4">
    <source>
        <dbReference type="ARBA" id="ARBA00022989"/>
    </source>
</evidence>
<reference evidence="9 10" key="1">
    <citation type="submission" date="2018-06" db="EMBL/GenBank/DDBJ databases">
        <title>Genomic insight into two independent archaeal endosymbiosis events.</title>
        <authorList>
            <person name="Lind A.E."/>
            <person name="Lewis W.H."/>
            <person name="Spang A."/>
            <person name="Guy L."/>
            <person name="Embley M.T."/>
            <person name="Ettema T.J.G."/>
        </authorList>
    </citation>
    <scope>NUCLEOTIDE SEQUENCE [LARGE SCALE GENOMIC DNA]</scope>
    <source>
        <strain evidence="9">NOE</strain>
    </source>
</reference>
<dbReference type="InterPro" id="IPR023391">
    <property type="entry name" value="Prot_translocase_SecE_dom_sf"/>
</dbReference>
<comment type="similarity">
    <text evidence="8">Belongs to the SecE/SEC61-gamma family.</text>
</comment>
<evidence type="ECO:0000256" key="5">
    <source>
        <dbReference type="ARBA" id="ARBA00023010"/>
    </source>
</evidence>
<dbReference type="InterPro" id="IPR008158">
    <property type="entry name" value="Translocase_Sec61-g"/>
</dbReference>
<dbReference type="Pfam" id="PF00584">
    <property type="entry name" value="SecE"/>
    <property type="match status" value="1"/>
</dbReference>
<dbReference type="HAMAP" id="MF_00422">
    <property type="entry name" value="SecE"/>
    <property type="match status" value="1"/>
</dbReference>
<evidence type="ECO:0000313" key="9">
    <source>
        <dbReference type="EMBL" id="RBQ23413.1"/>
    </source>
</evidence>
<dbReference type="NCBIfam" id="NF006909">
    <property type="entry name" value="PRK09400.1-4"/>
    <property type="match status" value="1"/>
</dbReference>
<name>A0A366MC61_9EURY</name>
<keyword evidence="6 8" id="KW-0472">Membrane</keyword>
<comment type="caution">
    <text evidence="9">The sequence shown here is derived from an EMBL/GenBank/DDBJ whole genome shotgun (WGS) entry which is preliminary data.</text>
</comment>
<keyword evidence="3 8" id="KW-0653">Protein transport</keyword>
<keyword evidence="10" id="KW-1185">Reference proteome</keyword>
<dbReference type="GO" id="GO:0005886">
    <property type="term" value="C:plasma membrane"/>
    <property type="evidence" value="ECO:0007669"/>
    <property type="project" value="UniProtKB-SubCell"/>
</dbReference>
<protein>
    <recommendedName>
        <fullName evidence="8">Protein translocase subunit SecE</fullName>
    </recommendedName>
    <alternativeName>
        <fullName evidence="8">Protein transport protein Sec61 gamma subunit homolog</fullName>
    </alternativeName>
</protein>
<dbReference type="InterPro" id="IPR001901">
    <property type="entry name" value="Translocase_SecE/Sec61-g"/>
</dbReference>
<dbReference type="Gene3D" id="1.20.5.820">
    <property type="entry name" value="Preprotein translocase SecE subunit"/>
    <property type="match status" value="1"/>
</dbReference>
<dbReference type="AlphaFoldDB" id="A0A366MC61"/>
<sequence length="59" mass="6685">MSVQESVNRFFKECKRVLRVSKKPNREEYLNFSKVTAIGIAILGVIGFIIALVFQLIGI</sequence>
<evidence type="ECO:0000256" key="1">
    <source>
        <dbReference type="ARBA" id="ARBA00022448"/>
    </source>
</evidence>
<evidence type="ECO:0000256" key="6">
    <source>
        <dbReference type="ARBA" id="ARBA00023136"/>
    </source>
</evidence>
<dbReference type="GO" id="GO:0006605">
    <property type="term" value="P:protein targeting"/>
    <property type="evidence" value="ECO:0007669"/>
    <property type="project" value="UniProtKB-UniRule"/>
</dbReference>
<keyword evidence="4 8" id="KW-1133">Transmembrane helix</keyword>
<comment type="subunit">
    <text evidence="8">Component of the Sec protein translocase complex. Heterotrimer consisting of SecY (alpha), SecG (beta) and SecE (gamma) subunits. The heterotrimers can form oligomers, although 1 heterotrimer is thought to be able to translocate proteins. Interacts with the ribosome. May interact with SecDF, and other proteins may be involved.</text>
</comment>
<evidence type="ECO:0000256" key="2">
    <source>
        <dbReference type="ARBA" id="ARBA00022692"/>
    </source>
</evidence>
<dbReference type="PROSITE" id="PS01067">
    <property type="entry name" value="SECE_SEC61G"/>
    <property type="match status" value="1"/>
</dbReference>
<accession>A0A366MC61</accession>
<keyword evidence="5 8" id="KW-0811">Translocation</keyword>
<evidence type="ECO:0000313" key="10">
    <source>
        <dbReference type="Proteomes" id="UP000253099"/>
    </source>
</evidence>
<comment type="function">
    <text evidence="8">Essential subunit of the Sec protein translocation channel SecYEG. Clamps together the 2 halves of SecY. May contact the channel plug during translocation.</text>
</comment>
<gene>
    <name evidence="8 9" type="primary">secE</name>
    <name evidence="9" type="ORF">ALNOE001_09940</name>
</gene>
<dbReference type="NCBIfam" id="TIGR00327">
    <property type="entry name" value="secE_euk_arch"/>
    <property type="match status" value="1"/>
</dbReference>
<dbReference type="GO" id="GO:0012505">
    <property type="term" value="C:endomembrane system"/>
    <property type="evidence" value="ECO:0007669"/>
    <property type="project" value="UniProtKB-SubCell"/>
</dbReference>
<keyword evidence="2 8" id="KW-0812">Transmembrane</keyword>